<comment type="caution">
    <text evidence="2">The sequence shown here is derived from an EMBL/GenBank/DDBJ whole genome shotgun (WGS) entry which is preliminary data.</text>
</comment>
<evidence type="ECO:0000313" key="3">
    <source>
        <dbReference type="Proteomes" id="UP000245207"/>
    </source>
</evidence>
<dbReference type="OrthoDB" id="810154at2759"/>
<organism evidence="2 3">
    <name type="scientific">Artemisia annua</name>
    <name type="common">Sweet wormwood</name>
    <dbReference type="NCBI Taxonomy" id="35608"/>
    <lineage>
        <taxon>Eukaryota</taxon>
        <taxon>Viridiplantae</taxon>
        <taxon>Streptophyta</taxon>
        <taxon>Embryophyta</taxon>
        <taxon>Tracheophyta</taxon>
        <taxon>Spermatophyta</taxon>
        <taxon>Magnoliopsida</taxon>
        <taxon>eudicotyledons</taxon>
        <taxon>Gunneridae</taxon>
        <taxon>Pentapetalae</taxon>
        <taxon>asterids</taxon>
        <taxon>campanulids</taxon>
        <taxon>Asterales</taxon>
        <taxon>Asteraceae</taxon>
        <taxon>Asteroideae</taxon>
        <taxon>Anthemideae</taxon>
        <taxon>Artemisiinae</taxon>
        <taxon>Artemisia</taxon>
    </lineage>
</organism>
<dbReference type="InterPro" id="IPR001810">
    <property type="entry name" value="F-box_dom"/>
</dbReference>
<dbReference type="SMART" id="SM00256">
    <property type="entry name" value="FBOX"/>
    <property type="match status" value="1"/>
</dbReference>
<dbReference type="Pfam" id="PF00646">
    <property type="entry name" value="F-box"/>
    <property type="match status" value="1"/>
</dbReference>
<dbReference type="InterPro" id="IPR036047">
    <property type="entry name" value="F-box-like_dom_sf"/>
</dbReference>
<evidence type="ECO:0000313" key="2">
    <source>
        <dbReference type="EMBL" id="PWA53166.1"/>
    </source>
</evidence>
<dbReference type="Proteomes" id="UP000245207">
    <property type="component" value="Unassembled WGS sequence"/>
</dbReference>
<dbReference type="InterPro" id="IPR053197">
    <property type="entry name" value="F-box_SCFL_complex_component"/>
</dbReference>
<dbReference type="InterPro" id="IPR032675">
    <property type="entry name" value="LRR_dom_sf"/>
</dbReference>
<reference evidence="2 3" key="1">
    <citation type="journal article" date="2018" name="Mol. Plant">
        <title>The genome of Artemisia annua provides insight into the evolution of Asteraceae family and artemisinin biosynthesis.</title>
        <authorList>
            <person name="Shen Q."/>
            <person name="Zhang L."/>
            <person name="Liao Z."/>
            <person name="Wang S."/>
            <person name="Yan T."/>
            <person name="Shi P."/>
            <person name="Liu M."/>
            <person name="Fu X."/>
            <person name="Pan Q."/>
            <person name="Wang Y."/>
            <person name="Lv Z."/>
            <person name="Lu X."/>
            <person name="Zhang F."/>
            <person name="Jiang W."/>
            <person name="Ma Y."/>
            <person name="Chen M."/>
            <person name="Hao X."/>
            <person name="Li L."/>
            <person name="Tang Y."/>
            <person name="Lv G."/>
            <person name="Zhou Y."/>
            <person name="Sun X."/>
            <person name="Brodelius P.E."/>
            <person name="Rose J.K.C."/>
            <person name="Tang K."/>
        </authorList>
    </citation>
    <scope>NUCLEOTIDE SEQUENCE [LARGE SCALE GENOMIC DNA]</scope>
    <source>
        <strain evidence="3">cv. Huhao1</strain>
        <tissue evidence="2">Leaf</tissue>
    </source>
</reference>
<keyword evidence="3" id="KW-1185">Reference proteome</keyword>
<gene>
    <name evidence="2" type="ORF">CTI12_AA446930</name>
</gene>
<dbReference type="EMBL" id="PKPP01007519">
    <property type="protein sequence ID" value="PWA53166.1"/>
    <property type="molecule type" value="Genomic_DNA"/>
</dbReference>
<dbReference type="SUPFAM" id="SSF81383">
    <property type="entry name" value="F-box domain"/>
    <property type="match status" value="1"/>
</dbReference>
<dbReference type="PANTHER" id="PTHR34223:SF51">
    <property type="entry name" value="OS06G0556300 PROTEIN"/>
    <property type="match status" value="1"/>
</dbReference>
<dbReference type="Gene3D" id="1.20.1280.50">
    <property type="match status" value="1"/>
</dbReference>
<sequence length="454" mass="52199">MDLSNIIDRNYSSKIKGLRMDLVHDDRANIIGEEDRLSNLPEDIIHHILSYLDMQYVVQTCRLSKRWKHTWTSITYLRLNGDDKELFPSLSDFSEFVKCALSHRNNQTEAEVELTFTGSTKNSDVRNIINDVCLHNVRKLIMTWFSRSIHDFLPFLFSSHTLKHLTLNNKCHHLSAKIRIPKSDWDLPALETLYLSYMCFEVSRDGNDKSLSLFSKCVNLKDLTFHKCYLDPLEIFNVCCPKLSNLSIINTLKFPKAVNLVAPHLKNLTATVAPVRHKSAINKYLHFSTERFNSLETVNLSLGNSRCDKNIYVPVLLNMFKKFSNAKDLILDVYIIEDQISPTPCPFNNLKSLKIGNVTRSNRIAKHRSEKVKNYLLRNSPNATFIMNLPKSQKRSRQKVYTDTMANKVAKLETAKDEAIAVASSLDVWYGGMLENGIALKNENAEQENEPKRK</sequence>
<accession>A0A2U1LVY6</accession>
<name>A0A2U1LVY6_ARTAN</name>
<evidence type="ECO:0000259" key="1">
    <source>
        <dbReference type="PROSITE" id="PS50181"/>
    </source>
</evidence>
<protein>
    <submittedName>
        <fullName evidence="2">F-box domain, cyclin-like protein</fullName>
    </submittedName>
</protein>
<dbReference type="Gene3D" id="3.80.10.10">
    <property type="entry name" value="Ribonuclease Inhibitor"/>
    <property type="match status" value="1"/>
</dbReference>
<dbReference type="SUPFAM" id="SSF52047">
    <property type="entry name" value="RNI-like"/>
    <property type="match status" value="1"/>
</dbReference>
<dbReference type="CDD" id="cd22160">
    <property type="entry name" value="F-box_AtFBL13-like"/>
    <property type="match status" value="1"/>
</dbReference>
<feature type="domain" description="F-box" evidence="1">
    <location>
        <begin position="34"/>
        <end position="79"/>
    </location>
</feature>
<dbReference type="PANTHER" id="PTHR34223">
    <property type="entry name" value="OS11G0201299 PROTEIN"/>
    <property type="match status" value="1"/>
</dbReference>
<dbReference type="PROSITE" id="PS50181">
    <property type="entry name" value="FBOX"/>
    <property type="match status" value="1"/>
</dbReference>
<proteinExistence type="predicted"/>
<dbReference type="InterPro" id="IPR053781">
    <property type="entry name" value="F-box_AtFBL13-like"/>
</dbReference>
<dbReference type="AlphaFoldDB" id="A0A2U1LVY6"/>